<dbReference type="Pfam" id="PF00082">
    <property type="entry name" value="Peptidase_S8"/>
    <property type="match status" value="1"/>
</dbReference>
<keyword evidence="8" id="KW-0812">Transmembrane</keyword>
<feature type="active site" description="Charge relay system" evidence="5">
    <location>
        <position position="92"/>
    </location>
</feature>
<dbReference type="InterPro" id="IPR050131">
    <property type="entry name" value="Peptidase_S8_subtilisin-like"/>
</dbReference>
<name>A0A1R1L8H4_9MICC</name>
<dbReference type="PROSITE" id="PS51892">
    <property type="entry name" value="SUBTILASE"/>
    <property type="match status" value="1"/>
</dbReference>
<protein>
    <submittedName>
        <fullName evidence="11">Peptidase S8</fullName>
    </submittedName>
</protein>
<dbReference type="PRINTS" id="PR00723">
    <property type="entry name" value="SUBTILISIN"/>
</dbReference>
<feature type="chain" id="PRO_5012481047" evidence="9">
    <location>
        <begin position="29"/>
        <end position="461"/>
    </location>
</feature>
<feature type="signal peptide" evidence="9">
    <location>
        <begin position="1"/>
        <end position="28"/>
    </location>
</feature>
<keyword evidence="8" id="KW-1133">Transmembrane helix</keyword>
<evidence type="ECO:0000259" key="10">
    <source>
        <dbReference type="Pfam" id="PF00082"/>
    </source>
</evidence>
<feature type="region of interest" description="Disordered" evidence="7">
    <location>
        <begin position="28"/>
        <end position="60"/>
    </location>
</feature>
<feature type="compositionally biased region" description="Low complexity" evidence="7">
    <location>
        <begin position="145"/>
        <end position="166"/>
    </location>
</feature>
<dbReference type="InterPro" id="IPR000209">
    <property type="entry name" value="Peptidase_S8/S53_dom"/>
</dbReference>
<feature type="active site" description="Charge relay system" evidence="5">
    <location>
        <position position="130"/>
    </location>
</feature>
<feature type="active site" description="Charge relay system" evidence="5">
    <location>
        <position position="312"/>
    </location>
</feature>
<evidence type="ECO:0000256" key="6">
    <source>
        <dbReference type="RuleBase" id="RU003355"/>
    </source>
</evidence>
<gene>
    <name evidence="11" type="ORF">BKD30_10325</name>
</gene>
<dbReference type="InterPro" id="IPR023828">
    <property type="entry name" value="Peptidase_S8_Ser-AS"/>
</dbReference>
<dbReference type="EMBL" id="MRDE01000068">
    <property type="protein sequence ID" value="OMH23779.1"/>
    <property type="molecule type" value="Genomic_DNA"/>
</dbReference>
<keyword evidence="3 5" id="KW-0378">Hydrolase</keyword>
<dbReference type="PROSITE" id="PS00138">
    <property type="entry name" value="SUBTILASE_SER"/>
    <property type="match status" value="1"/>
</dbReference>
<dbReference type="PANTHER" id="PTHR43806:SF11">
    <property type="entry name" value="CEREVISIN-RELATED"/>
    <property type="match status" value="1"/>
</dbReference>
<dbReference type="Proteomes" id="UP000187085">
    <property type="component" value="Unassembled WGS sequence"/>
</dbReference>
<dbReference type="OrthoDB" id="9798386at2"/>
<comment type="caution">
    <text evidence="11">The sequence shown here is derived from an EMBL/GenBank/DDBJ whole genome shotgun (WGS) entry which is preliminary data.</text>
</comment>
<evidence type="ECO:0000256" key="3">
    <source>
        <dbReference type="ARBA" id="ARBA00022801"/>
    </source>
</evidence>
<evidence type="ECO:0000313" key="11">
    <source>
        <dbReference type="EMBL" id="OMH23779.1"/>
    </source>
</evidence>
<dbReference type="PANTHER" id="PTHR43806">
    <property type="entry name" value="PEPTIDASE S8"/>
    <property type="match status" value="1"/>
</dbReference>
<feature type="region of interest" description="Disordered" evidence="7">
    <location>
        <begin position="141"/>
        <end position="166"/>
    </location>
</feature>
<dbReference type="GO" id="GO:0006508">
    <property type="term" value="P:proteolysis"/>
    <property type="evidence" value="ECO:0007669"/>
    <property type="project" value="UniProtKB-KW"/>
</dbReference>
<dbReference type="SUPFAM" id="SSF52743">
    <property type="entry name" value="Subtilisin-like"/>
    <property type="match status" value="1"/>
</dbReference>
<reference evidence="11 12" key="1">
    <citation type="submission" date="2016-12" db="EMBL/GenBank/DDBJ databases">
        <title>Draft genome of Tersicoccus phoenicis 1P05MA.</title>
        <authorList>
            <person name="Nakajima Y."/>
            <person name="Yoshizawa S."/>
            <person name="Nakamura K."/>
            <person name="Ogura Y."/>
            <person name="Hayashi T."/>
            <person name="Kogure K."/>
        </authorList>
    </citation>
    <scope>NUCLEOTIDE SEQUENCE [LARGE SCALE GENOMIC DNA]</scope>
    <source>
        <strain evidence="11 12">1p05MA</strain>
    </source>
</reference>
<evidence type="ECO:0000256" key="7">
    <source>
        <dbReference type="SAM" id="MobiDB-lite"/>
    </source>
</evidence>
<feature type="transmembrane region" description="Helical" evidence="8">
    <location>
        <begin position="430"/>
        <end position="454"/>
    </location>
</feature>
<keyword evidence="4 5" id="KW-0720">Serine protease</keyword>
<keyword evidence="8" id="KW-0472">Membrane</keyword>
<dbReference type="Gene3D" id="3.40.50.200">
    <property type="entry name" value="Peptidase S8/S53 domain"/>
    <property type="match status" value="1"/>
</dbReference>
<feature type="compositionally biased region" description="Low complexity" evidence="7">
    <location>
        <begin position="43"/>
        <end position="59"/>
    </location>
</feature>
<dbReference type="PROSITE" id="PS00136">
    <property type="entry name" value="SUBTILASE_ASP"/>
    <property type="match status" value="1"/>
</dbReference>
<dbReference type="InterPro" id="IPR036852">
    <property type="entry name" value="Peptidase_S8/S53_dom_sf"/>
</dbReference>
<feature type="region of interest" description="Disordered" evidence="7">
    <location>
        <begin position="395"/>
        <end position="419"/>
    </location>
</feature>
<evidence type="ECO:0000256" key="4">
    <source>
        <dbReference type="ARBA" id="ARBA00022825"/>
    </source>
</evidence>
<evidence type="ECO:0000256" key="9">
    <source>
        <dbReference type="SAM" id="SignalP"/>
    </source>
</evidence>
<dbReference type="AlphaFoldDB" id="A0A1R1L8H4"/>
<keyword evidence="2 5" id="KW-0645">Protease</keyword>
<feature type="domain" description="Peptidase S8/S53" evidence="10">
    <location>
        <begin position="83"/>
        <end position="360"/>
    </location>
</feature>
<evidence type="ECO:0000313" key="12">
    <source>
        <dbReference type="Proteomes" id="UP000187085"/>
    </source>
</evidence>
<proteinExistence type="inferred from homology"/>
<keyword evidence="12" id="KW-1185">Reference proteome</keyword>
<organism evidence="11 12">
    <name type="scientific">Tersicoccus phoenicis</name>
    <dbReference type="NCBI Taxonomy" id="554083"/>
    <lineage>
        <taxon>Bacteria</taxon>
        <taxon>Bacillati</taxon>
        <taxon>Actinomycetota</taxon>
        <taxon>Actinomycetes</taxon>
        <taxon>Micrococcales</taxon>
        <taxon>Micrococcaceae</taxon>
        <taxon>Tersicoccus</taxon>
    </lineage>
</organism>
<dbReference type="InterPro" id="IPR023827">
    <property type="entry name" value="Peptidase_S8_Asp-AS"/>
</dbReference>
<dbReference type="STRING" id="554083.BKD30_10325"/>
<dbReference type="GO" id="GO:0004252">
    <property type="term" value="F:serine-type endopeptidase activity"/>
    <property type="evidence" value="ECO:0007669"/>
    <property type="project" value="UniProtKB-UniRule"/>
</dbReference>
<dbReference type="InterPro" id="IPR015500">
    <property type="entry name" value="Peptidase_S8_subtilisin-rel"/>
</dbReference>
<comment type="similarity">
    <text evidence="1 5 6">Belongs to the peptidase S8 family.</text>
</comment>
<accession>A0A1R1L8H4</accession>
<sequence>MARAAVAGALTAVLAGAGWLLPVSPAAAAGGPVPAEPRPTPSPTRTSAPAAPAATGSAGDEQRAAEYWLREYGFDEAWKVSRGAGVKVAVIDTGIDPGHPDLAGAVVGGTDVSGTGASNGAEPIGFEPEHGTMVATLLAGRGHDPASSSAPPSRGSGPGSGDRSAGIVGVAPQAQLLNVSAWVGDGNPGGRDIMDQIPAAVRWSVDHGARVINMSLTSTSTSWPRSWDDAFAYAEQKDVLVVAAAGNRAGGIGQVGAPATIPGVLTVGGLDRAGGASWDASAQGISIGVSAPSEDLVGGLPGGGYRTWSGTSAATPLISGLAALIRSRWPEMSAGEVANRIVSTARDKGAPGRDPIYGFGIVDAARALTAAVPPAASNPLGSVAEWIRIHRRANDPSITAPAPPPSRRTAQAVPVPAAPAPARPDFDGGVVPGLIVVGFGTVLAVIAAAAAMHLSALRRRR</sequence>
<evidence type="ECO:0000256" key="5">
    <source>
        <dbReference type="PROSITE-ProRule" id="PRU01240"/>
    </source>
</evidence>
<evidence type="ECO:0000256" key="1">
    <source>
        <dbReference type="ARBA" id="ARBA00011073"/>
    </source>
</evidence>
<evidence type="ECO:0000256" key="2">
    <source>
        <dbReference type="ARBA" id="ARBA00022670"/>
    </source>
</evidence>
<keyword evidence="9" id="KW-0732">Signal</keyword>
<dbReference type="RefSeq" id="WP_076704470.1">
    <property type="nucleotide sequence ID" value="NZ_MRDE01000068.1"/>
</dbReference>
<evidence type="ECO:0000256" key="8">
    <source>
        <dbReference type="SAM" id="Phobius"/>
    </source>
</evidence>